<comment type="caution">
    <text evidence="4">The sequence shown here is derived from an EMBL/GenBank/DDBJ whole genome shotgun (WGS) entry which is preliminary data.</text>
</comment>
<dbReference type="Gene3D" id="3.30.420.150">
    <property type="entry name" value="Exopolyphosphatase. Domain 2"/>
    <property type="match status" value="1"/>
</dbReference>
<name>A0A9D1MEV7_9FIRM</name>
<dbReference type="PANTHER" id="PTHR30005">
    <property type="entry name" value="EXOPOLYPHOSPHATASE"/>
    <property type="match status" value="1"/>
</dbReference>
<dbReference type="AlphaFoldDB" id="A0A9D1MEV7"/>
<accession>A0A9D1MEV7</accession>
<feature type="compositionally biased region" description="Basic residues" evidence="2">
    <location>
        <begin position="428"/>
        <end position="438"/>
    </location>
</feature>
<dbReference type="PANTHER" id="PTHR30005:SF0">
    <property type="entry name" value="RETROGRADE REGULATION PROTEIN 2"/>
    <property type="match status" value="1"/>
</dbReference>
<protein>
    <recommendedName>
        <fullName evidence="3">Ppx/GppA phosphatase N-terminal domain-containing protein</fullName>
    </recommendedName>
</protein>
<dbReference type="InterPro" id="IPR043129">
    <property type="entry name" value="ATPase_NBD"/>
</dbReference>
<reference evidence="4" key="2">
    <citation type="journal article" date="2021" name="PeerJ">
        <title>Extensive microbial diversity within the chicken gut microbiome revealed by metagenomics and culture.</title>
        <authorList>
            <person name="Gilroy R."/>
            <person name="Ravi A."/>
            <person name="Getino M."/>
            <person name="Pursley I."/>
            <person name="Horton D.L."/>
            <person name="Alikhan N.F."/>
            <person name="Baker D."/>
            <person name="Gharbi K."/>
            <person name="Hall N."/>
            <person name="Watson M."/>
            <person name="Adriaenssens E.M."/>
            <person name="Foster-Nyarko E."/>
            <person name="Jarju S."/>
            <person name="Secka A."/>
            <person name="Antonio M."/>
            <person name="Oren A."/>
            <person name="Chaudhuri R.R."/>
            <person name="La Ragione R."/>
            <person name="Hildebrand F."/>
            <person name="Pallen M.J."/>
        </authorList>
    </citation>
    <scope>NUCLEOTIDE SEQUENCE</scope>
    <source>
        <strain evidence="4">11687</strain>
    </source>
</reference>
<evidence type="ECO:0000259" key="3">
    <source>
        <dbReference type="Pfam" id="PF02541"/>
    </source>
</evidence>
<evidence type="ECO:0000313" key="4">
    <source>
        <dbReference type="EMBL" id="HIU58782.1"/>
    </source>
</evidence>
<feature type="compositionally biased region" description="Low complexity" evidence="2">
    <location>
        <begin position="507"/>
        <end position="517"/>
    </location>
</feature>
<dbReference type="GO" id="GO:0006357">
    <property type="term" value="P:regulation of transcription by RNA polymerase II"/>
    <property type="evidence" value="ECO:0007669"/>
    <property type="project" value="TreeGrafter"/>
</dbReference>
<dbReference type="Gene3D" id="3.30.420.40">
    <property type="match status" value="1"/>
</dbReference>
<feature type="compositionally biased region" description="Low complexity" evidence="2">
    <location>
        <begin position="553"/>
        <end position="584"/>
    </location>
</feature>
<feature type="domain" description="Ppx/GppA phosphatase N-terminal" evidence="3">
    <location>
        <begin position="20"/>
        <end position="291"/>
    </location>
</feature>
<comment type="similarity">
    <text evidence="1">Belongs to the GppA/Ppx family.</text>
</comment>
<feature type="compositionally biased region" description="Basic and acidic residues" evidence="2">
    <location>
        <begin position="530"/>
        <end position="539"/>
    </location>
</feature>
<evidence type="ECO:0000256" key="2">
    <source>
        <dbReference type="SAM" id="MobiDB-lite"/>
    </source>
</evidence>
<dbReference type="InterPro" id="IPR050273">
    <property type="entry name" value="GppA/Ppx_hydrolase"/>
</dbReference>
<dbReference type="SUPFAM" id="SSF53067">
    <property type="entry name" value="Actin-like ATPase domain"/>
    <property type="match status" value="2"/>
</dbReference>
<organism evidence="4 5">
    <name type="scientific">Candidatus Scatosoma pullistercoris</name>
    <dbReference type="NCBI Taxonomy" id="2840934"/>
    <lineage>
        <taxon>Bacteria</taxon>
        <taxon>Bacillati</taxon>
        <taxon>Bacillota</taxon>
        <taxon>Clostridia</taxon>
        <taxon>Candidatus Scatosoma</taxon>
    </lineage>
</organism>
<evidence type="ECO:0000256" key="1">
    <source>
        <dbReference type="ARBA" id="ARBA00007125"/>
    </source>
</evidence>
<feature type="compositionally biased region" description="Basic and acidic residues" evidence="2">
    <location>
        <begin position="333"/>
        <end position="349"/>
    </location>
</feature>
<proteinExistence type="inferred from homology"/>
<sequence length="598" mass="64410">MKYAIIDISSSSISLLVAEGKKTFDVLLRERENVSILHYMEGKNLSERGVEKLVENLNKMKSVCRKMEIDKCYVISTASMRNFENFEWVLSELKRRAAVSVNLLDGQEEAYCDLISNEGYRALDRAVLTDIGGGSIELCDLTQNNPDALVYLDFGPIQLNRRFVENIHPTEEEAKDIKKFVRKKLEKSGLPGDSAFSTAVLVGATNQAIYDVYCDYYDAEKEGEKRIEYDRLKKLCKHLVRSSDRSMLVLKNAPEKIYTLTTAAVILRAMLKYFGVSNIVVSDFGVKEGYLALVTDGRWEGTETDLGEVPAAETAVLSLPGEPSAKKKKKAKKAAETAEESKADTKETDSSQPAPAAKRRGRPRKTAPAAAETDKAATVKKENKAEVPALAETPAKRRGRPRKTPAPAGVSEPEKAAEIPAESPAKAPARKRAAKRATKTSGTAETEKTAEAIVTPEEIAVQPEEKTAAVSSETAVKAPAAAPRRSRAKKAAATTAKRRAVKKAAVEKAAGAQPEAATETQPESVPEPGKPADSEETQKTENVPENVEVGTIEAATAAASENPAAESAATDGETAAENAEMAAEGVLKAGEGVKEGES</sequence>
<feature type="region of interest" description="Disordered" evidence="2">
    <location>
        <begin position="314"/>
        <end position="598"/>
    </location>
</feature>
<feature type="compositionally biased region" description="Low complexity" evidence="2">
    <location>
        <begin position="471"/>
        <end position="483"/>
    </location>
</feature>
<dbReference type="InterPro" id="IPR003695">
    <property type="entry name" value="Ppx_GppA_N"/>
</dbReference>
<feature type="compositionally biased region" description="Basic residues" evidence="2">
    <location>
        <begin position="484"/>
        <end position="502"/>
    </location>
</feature>
<dbReference type="Pfam" id="PF02541">
    <property type="entry name" value="Ppx-GppA"/>
    <property type="match status" value="1"/>
</dbReference>
<gene>
    <name evidence="4" type="ORF">IAC57_01645</name>
</gene>
<reference evidence="4" key="1">
    <citation type="submission" date="2020-10" db="EMBL/GenBank/DDBJ databases">
        <authorList>
            <person name="Gilroy R."/>
        </authorList>
    </citation>
    <scope>NUCLEOTIDE SEQUENCE</scope>
    <source>
        <strain evidence="4">11687</strain>
    </source>
</reference>
<feature type="compositionally biased region" description="Basic and acidic residues" evidence="2">
    <location>
        <begin position="372"/>
        <end position="385"/>
    </location>
</feature>
<evidence type="ECO:0000313" key="5">
    <source>
        <dbReference type="Proteomes" id="UP000824081"/>
    </source>
</evidence>
<dbReference type="EMBL" id="DVMZ01000048">
    <property type="protein sequence ID" value="HIU58782.1"/>
    <property type="molecule type" value="Genomic_DNA"/>
</dbReference>
<dbReference type="Proteomes" id="UP000824081">
    <property type="component" value="Unassembled WGS sequence"/>
</dbReference>